<accession>A0A2S0WKT0</accession>
<evidence type="ECO:0000256" key="2">
    <source>
        <dbReference type="ARBA" id="ARBA00023015"/>
    </source>
</evidence>
<dbReference type="SMART" id="SM00421">
    <property type="entry name" value="HTH_LUXR"/>
    <property type="match status" value="1"/>
</dbReference>
<dbReference type="InterPro" id="IPR000792">
    <property type="entry name" value="Tscrpt_reg_LuxR_C"/>
</dbReference>
<dbReference type="GO" id="GO:0006355">
    <property type="term" value="P:regulation of DNA-templated transcription"/>
    <property type="evidence" value="ECO:0007669"/>
    <property type="project" value="InterPro"/>
</dbReference>
<dbReference type="SMART" id="SM00448">
    <property type="entry name" value="REC"/>
    <property type="match status" value="1"/>
</dbReference>
<dbReference type="PRINTS" id="PR00038">
    <property type="entry name" value="HTHLUXR"/>
</dbReference>
<dbReference type="SUPFAM" id="SSF52172">
    <property type="entry name" value="CheY-like"/>
    <property type="match status" value="1"/>
</dbReference>
<evidence type="ECO:0000313" key="6">
    <source>
        <dbReference type="Proteomes" id="UP000244384"/>
    </source>
</evidence>
<dbReference type="PROSITE" id="PS50110">
    <property type="entry name" value="RESPONSE_REGULATORY"/>
    <property type="match status" value="1"/>
</dbReference>
<dbReference type="Proteomes" id="UP000244384">
    <property type="component" value="Chromosome"/>
</dbReference>
<dbReference type="Pfam" id="PF00196">
    <property type="entry name" value="GerE"/>
    <property type="match status" value="1"/>
</dbReference>
<keyword evidence="6" id="KW-1185">Reference proteome</keyword>
<sequence>MSRTRVLVADDQELVRTGFRMILAVEEDLEVVGEAADGAAAVARAVELSPDVVLMDVQMPRMDGIEATRQVVDRVPGCRVLILTTFDDDEYLFAALQAGASGFLLKNCPPEDLVSAIRVVAQGHSLLAPEVTQRVIARSTERDRGPRPAGLDDLTERERGVLVAMGRGLSNGEIATELFVSEATVKSHVSRVLAKLNVRDRVQAVIVAHESGLMESPEA</sequence>
<keyword evidence="1" id="KW-0597">Phosphoprotein</keyword>
<dbReference type="PANTHER" id="PTHR43214:SF24">
    <property type="entry name" value="TRANSCRIPTIONAL REGULATORY PROTEIN NARL-RELATED"/>
    <property type="match status" value="1"/>
</dbReference>
<evidence type="ECO:0000256" key="4">
    <source>
        <dbReference type="ARBA" id="ARBA00023163"/>
    </source>
</evidence>
<dbReference type="AlphaFoldDB" id="A0A2S0WKT0"/>
<dbReference type="InterPro" id="IPR016032">
    <property type="entry name" value="Sig_transdc_resp-reg_C-effctor"/>
</dbReference>
<gene>
    <name evidence="5" type="ORF">C3E78_06820</name>
</gene>
<dbReference type="RefSeq" id="WP_108577576.1">
    <property type="nucleotide sequence ID" value="NZ_CP026952.1"/>
</dbReference>
<name>A0A2S0WKT0_9ACTN</name>
<dbReference type="PANTHER" id="PTHR43214">
    <property type="entry name" value="TWO-COMPONENT RESPONSE REGULATOR"/>
    <property type="match status" value="1"/>
</dbReference>
<dbReference type="OrthoDB" id="9808843at2"/>
<evidence type="ECO:0000313" key="5">
    <source>
        <dbReference type="EMBL" id="AWB91931.1"/>
    </source>
</evidence>
<dbReference type="EMBL" id="CP026952">
    <property type="protein sequence ID" value="AWB91931.1"/>
    <property type="molecule type" value="Genomic_DNA"/>
</dbReference>
<dbReference type="InterPro" id="IPR001789">
    <property type="entry name" value="Sig_transdc_resp-reg_receiver"/>
</dbReference>
<dbReference type="CDD" id="cd06170">
    <property type="entry name" value="LuxR_C_like"/>
    <property type="match status" value="1"/>
</dbReference>
<dbReference type="PROSITE" id="PS50043">
    <property type="entry name" value="HTH_LUXR_2"/>
    <property type="match status" value="1"/>
</dbReference>
<protein>
    <submittedName>
        <fullName evidence="5">DNA-binding response regulator</fullName>
    </submittedName>
</protein>
<dbReference type="GO" id="GO:0000160">
    <property type="term" value="P:phosphorelay signal transduction system"/>
    <property type="evidence" value="ECO:0007669"/>
    <property type="project" value="InterPro"/>
</dbReference>
<keyword evidence="4" id="KW-0804">Transcription</keyword>
<dbReference type="CDD" id="cd17535">
    <property type="entry name" value="REC_NarL-like"/>
    <property type="match status" value="1"/>
</dbReference>
<organism evidence="5 6">
    <name type="scientific">Aeromicrobium chenweiae</name>
    <dbReference type="NCBI Taxonomy" id="2079793"/>
    <lineage>
        <taxon>Bacteria</taxon>
        <taxon>Bacillati</taxon>
        <taxon>Actinomycetota</taxon>
        <taxon>Actinomycetes</taxon>
        <taxon>Propionibacteriales</taxon>
        <taxon>Nocardioidaceae</taxon>
        <taxon>Aeromicrobium</taxon>
    </lineage>
</organism>
<dbReference type="GO" id="GO:0003677">
    <property type="term" value="F:DNA binding"/>
    <property type="evidence" value="ECO:0007669"/>
    <property type="project" value="UniProtKB-KW"/>
</dbReference>
<evidence type="ECO:0000256" key="1">
    <source>
        <dbReference type="ARBA" id="ARBA00022553"/>
    </source>
</evidence>
<keyword evidence="3 5" id="KW-0238">DNA-binding</keyword>
<reference evidence="6" key="1">
    <citation type="submission" date="2018-01" db="EMBL/GenBank/DDBJ databases">
        <authorList>
            <person name="Li J."/>
        </authorList>
    </citation>
    <scope>NUCLEOTIDE SEQUENCE [LARGE SCALE GENOMIC DNA]</scope>
    <source>
        <strain evidence="6">592</strain>
    </source>
</reference>
<evidence type="ECO:0000256" key="3">
    <source>
        <dbReference type="ARBA" id="ARBA00023125"/>
    </source>
</evidence>
<dbReference type="Gene3D" id="3.40.50.2300">
    <property type="match status" value="1"/>
</dbReference>
<keyword evidence="2" id="KW-0805">Transcription regulation</keyword>
<dbReference type="InterPro" id="IPR011006">
    <property type="entry name" value="CheY-like_superfamily"/>
</dbReference>
<dbReference type="InterPro" id="IPR058245">
    <property type="entry name" value="NreC/VraR/RcsB-like_REC"/>
</dbReference>
<dbReference type="InterPro" id="IPR039420">
    <property type="entry name" value="WalR-like"/>
</dbReference>
<dbReference type="PROSITE" id="PS00622">
    <property type="entry name" value="HTH_LUXR_1"/>
    <property type="match status" value="1"/>
</dbReference>
<proteinExistence type="predicted"/>
<accession>A0A5F2ET56</accession>
<dbReference type="Pfam" id="PF00072">
    <property type="entry name" value="Response_reg"/>
    <property type="match status" value="1"/>
</dbReference>
<dbReference type="KEGG" id="aez:C3E78_06820"/>
<dbReference type="SUPFAM" id="SSF46894">
    <property type="entry name" value="C-terminal effector domain of the bipartite response regulators"/>
    <property type="match status" value="1"/>
</dbReference>